<dbReference type="Gene3D" id="3.40.630.70">
    <property type="entry name" value="Leucyl/phenylalanyl-tRNA-protein transferase, C-terminal domain"/>
    <property type="match status" value="1"/>
</dbReference>
<dbReference type="GO" id="GO:0030163">
    <property type="term" value="P:protein catabolic process"/>
    <property type="evidence" value="ECO:0007669"/>
    <property type="project" value="InterPro"/>
</dbReference>
<dbReference type="InterPro" id="IPR042221">
    <property type="entry name" value="Leu/Phe-tRNA_Trfase_N"/>
</dbReference>
<comment type="caution">
    <text evidence="5">The sequence shown here is derived from an EMBL/GenBank/DDBJ whole genome shotgun (WGS) entry which is preliminary data.</text>
</comment>
<dbReference type="GO" id="GO:0005737">
    <property type="term" value="C:cytoplasm"/>
    <property type="evidence" value="ECO:0007669"/>
    <property type="project" value="UniProtKB-SubCell"/>
</dbReference>
<dbReference type="Pfam" id="PF03588">
    <property type="entry name" value="Leu_Phe_trans"/>
    <property type="match status" value="1"/>
</dbReference>
<evidence type="ECO:0000256" key="1">
    <source>
        <dbReference type="ARBA" id="ARBA00004496"/>
    </source>
</evidence>
<dbReference type="InterPro" id="IPR016181">
    <property type="entry name" value="Acyl_CoA_acyltransferase"/>
</dbReference>
<dbReference type="AlphaFoldDB" id="A0A1J5SBG9"/>
<proteinExistence type="inferred from homology"/>
<dbReference type="Gene3D" id="3.30.70.3550">
    <property type="entry name" value="Leucyl/phenylalanyl-tRNA-protein transferase, N-terminal domain"/>
    <property type="match status" value="1"/>
</dbReference>
<dbReference type="PANTHER" id="PTHR30098:SF2">
    <property type="entry name" value="LEUCYL_PHENYLALANYL-TRNA--PROTEIN TRANSFERASE"/>
    <property type="match status" value="1"/>
</dbReference>
<reference evidence="5" key="1">
    <citation type="submission" date="2016-10" db="EMBL/GenBank/DDBJ databases">
        <title>Sequence of Gallionella enrichment culture.</title>
        <authorList>
            <person name="Poehlein A."/>
            <person name="Muehling M."/>
            <person name="Daniel R."/>
        </authorList>
    </citation>
    <scope>NUCLEOTIDE SEQUENCE</scope>
</reference>
<accession>A0A1J5SBG9</accession>
<evidence type="ECO:0000256" key="4">
    <source>
        <dbReference type="ARBA" id="ARBA00023315"/>
    </source>
</evidence>
<dbReference type="EMBL" id="MLJW01000049">
    <property type="protein sequence ID" value="OIR05562.1"/>
    <property type="molecule type" value="Genomic_DNA"/>
</dbReference>
<dbReference type="NCBIfam" id="TIGR00667">
    <property type="entry name" value="aat"/>
    <property type="match status" value="1"/>
</dbReference>
<sequence>MLPLLHYEISFPPVTQALRSPNGLLAAGGDLSAARLIEAYRHGIFPWFSEGEPILWWSPDPRMVLFPGEFKLSHSLRKTLRKGSHEVRMDTAFEQVMRACAAPREGARGTWIHEEMVDAYCELHRLGYAHSIETWMGGQLAGGLYGIALGRMFYGESMFSQKTDASKIALAHLAAQLKRWEFGMIDCQMNTPHLASLGAREIPRKEFIARLQELINYAPVSAWRFDDDLFT</sequence>
<keyword evidence="3 5" id="KW-0808">Transferase</keyword>
<dbReference type="HAMAP" id="MF_00688">
    <property type="entry name" value="Leu_Phe_trans"/>
    <property type="match status" value="1"/>
</dbReference>
<gene>
    <name evidence="5" type="primary">aat_2</name>
    <name evidence="5" type="ORF">GALL_123050</name>
</gene>
<dbReference type="GO" id="GO:0008914">
    <property type="term" value="F:leucyl-tRNA--protein transferase activity"/>
    <property type="evidence" value="ECO:0007669"/>
    <property type="project" value="UniProtKB-EC"/>
</dbReference>
<protein>
    <submittedName>
        <fullName evidence="5">Leucyl/phenylalanyl-tRNA--protein transferase</fullName>
        <ecNumber evidence="5">2.3.2.6</ecNumber>
    </submittedName>
</protein>
<evidence type="ECO:0000256" key="3">
    <source>
        <dbReference type="ARBA" id="ARBA00022679"/>
    </source>
</evidence>
<organism evidence="5">
    <name type="scientific">mine drainage metagenome</name>
    <dbReference type="NCBI Taxonomy" id="410659"/>
    <lineage>
        <taxon>unclassified sequences</taxon>
        <taxon>metagenomes</taxon>
        <taxon>ecological metagenomes</taxon>
    </lineage>
</organism>
<evidence type="ECO:0000313" key="5">
    <source>
        <dbReference type="EMBL" id="OIR05562.1"/>
    </source>
</evidence>
<keyword evidence="2" id="KW-0963">Cytoplasm</keyword>
<dbReference type="SUPFAM" id="SSF55729">
    <property type="entry name" value="Acyl-CoA N-acyltransferases (Nat)"/>
    <property type="match status" value="1"/>
</dbReference>
<dbReference type="InterPro" id="IPR004616">
    <property type="entry name" value="Leu/Phe-tRNA_Trfase"/>
</dbReference>
<comment type="subcellular location">
    <subcellularLocation>
        <location evidence="1">Cytoplasm</location>
    </subcellularLocation>
</comment>
<dbReference type="FunFam" id="3.40.630.70:FF:000001">
    <property type="entry name" value="Leucyl/phenylalanyl-tRNA--protein transferase"/>
    <property type="match status" value="1"/>
</dbReference>
<evidence type="ECO:0000256" key="2">
    <source>
        <dbReference type="ARBA" id="ARBA00022490"/>
    </source>
</evidence>
<dbReference type="FunFam" id="3.30.70.3550:FF:000001">
    <property type="entry name" value="Leucyl/phenylalanyl-tRNA--protein transferase"/>
    <property type="match status" value="1"/>
</dbReference>
<keyword evidence="4 5" id="KW-0012">Acyltransferase</keyword>
<dbReference type="InterPro" id="IPR042203">
    <property type="entry name" value="Leu/Phe-tRNA_Trfase_C"/>
</dbReference>
<dbReference type="PANTHER" id="PTHR30098">
    <property type="entry name" value="LEUCYL/PHENYLALANYL-TRNA--PROTEIN TRANSFERASE"/>
    <property type="match status" value="1"/>
</dbReference>
<name>A0A1J5SBG9_9ZZZZ</name>
<dbReference type="EC" id="2.3.2.6" evidence="5"/>